<comment type="caution">
    <text evidence="9">The sequence shown here is derived from an EMBL/GenBank/DDBJ whole genome shotgun (WGS) entry which is preliminary data.</text>
</comment>
<evidence type="ECO:0000313" key="10">
    <source>
        <dbReference type="Proteomes" id="UP001596266"/>
    </source>
</evidence>
<dbReference type="PANTHER" id="PTHR30561:SF1">
    <property type="entry name" value="MULTIDRUG TRANSPORTER EMRE"/>
    <property type="match status" value="1"/>
</dbReference>
<name>A0ABW1WZA5_9ACTN</name>
<feature type="transmembrane region" description="Helical" evidence="8">
    <location>
        <begin position="56"/>
        <end position="78"/>
    </location>
</feature>
<gene>
    <name evidence="9" type="ORF">ACFP57_06130</name>
</gene>
<organism evidence="9 10">
    <name type="scientific">Luteococcus sanguinis</name>
    <dbReference type="NCBI Taxonomy" id="174038"/>
    <lineage>
        <taxon>Bacteria</taxon>
        <taxon>Bacillati</taxon>
        <taxon>Actinomycetota</taxon>
        <taxon>Actinomycetes</taxon>
        <taxon>Propionibacteriales</taxon>
        <taxon>Propionibacteriaceae</taxon>
        <taxon>Luteococcus</taxon>
    </lineage>
</organism>
<sequence length="104" mass="11184">MTWLLLSAAIVTEVAATLCLRMVALGRRWFYVPVGAGYVLAFTFLSLALREGLPLGVAYGIWSAVGVALTAIATRVLFKEPLTRLMIFGIALIMLGVLLIELGS</sequence>
<evidence type="ECO:0000256" key="4">
    <source>
        <dbReference type="ARBA" id="ARBA00022692"/>
    </source>
</evidence>
<keyword evidence="3" id="KW-1003">Cell membrane</keyword>
<dbReference type="SUPFAM" id="SSF103481">
    <property type="entry name" value="Multidrug resistance efflux transporter EmrE"/>
    <property type="match status" value="1"/>
</dbReference>
<accession>A0ABW1WZA5</accession>
<dbReference type="Gene3D" id="1.10.3730.20">
    <property type="match status" value="1"/>
</dbReference>
<comment type="subcellular location">
    <subcellularLocation>
        <location evidence="1 7">Cell membrane</location>
        <topology evidence="1 7">Multi-pass membrane protein</topology>
    </subcellularLocation>
</comment>
<protein>
    <submittedName>
        <fullName evidence="9">Multidrug efflux SMR transporter</fullName>
    </submittedName>
</protein>
<evidence type="ECO:0000256" key="8">
    <source>
        <dbReference type="SAM" id="Phobius"/>
    </source>
</evidence>
<dbReference type="Proteomes" id="UP001596266">
    <property type="component" value="Unassembled WGS sequence"/>
</dbReference>
<proteinExistence type="inferred from homology"/>
<evidence type="ECO:0000256" key="6">
    <source>
        <dbReference type="ARBA" id="ARBA00023136"/>
    </source>
</evidence>
<feature type="transmembrane region" description="Helical" evidence="8">
    <location>
        <begin position="84"/>
        <end position="102"/>
    </location>
</feature>
<evidence type="ECO:0000256" key="3">
    <source>
        <dbReference type="ARBA" id="ARBA00022475"/>
    </source>
</evidence>
<keyword evidence="6 8" id="KW-0472">Membrane</keyword>
<evidence type="ECO:0000256" key="7">
    <source>
        <dbReference type="RuleBase" id="RU003942"/>
    </source>
</evidence>
<keyword evidence="10" id="KW-1185">Reference proteome</keyword>
<keyword evidence="4 7" id="KW-0812">Transmembrane</keyword>
<dbReference type="RefSeq" id="WP_343885545.1">
    <property type="nucleotide sequence ID" value="NZ_BAAAKI010000008.1"/>
</dbReference>
<dbReference type="InterPro" id="IPR045324">
    <property type="entry name" value="Small_multidrug_res"/>
</dbReference>
<dbReference type="PANTHER" id="PTHR30561">
    <property type="entry name" value="SMR FAMILY PROTON-DEPENDENT DRUG EFFLUX TRANSPORTER SUGE"/>
    <property type="match status" value="1"/>
</dbReference>
<evidence type="ECO:0000256" key="1">
    <source>
        <dbReference type="ARBA" id="ARBA00004651"/>
    </source>
</evidence>
<evidence type="ECO:0000313" key="9">
    <source>
        <dbReference type="EMBL" id="MFC6396563.1"/>
    </source>
</evidence>
<keyword evidence="5 8" id="KW-1133">Transmembrane helix</keyword>
<keyword evidence="2" id="KW-0813">Transport</keyword>
<reference evidence="10" key="1">
    <citation type="journal article" date="2019" name="Int. J. Syst. Evol. Microbiol.">
        <title>The Global Catalogue of Microorganisms (GCM) 10K type strain sequencing project: providing services to taxonomists for standard genome sequencing and annotation.</title>
        <authorList>
            <consortium name="The Broad Institute Genomics Platform"/>
            <consortium name="The Broad Institute Genome Sequencing Center for Infectious Disease"/>
            <person name="Wu L."/>
            <person name="Ma J."/>
        </authorList>
    </citation>
    <scope>NUCLEOTIDE SEQUENCE [LARGE SCALE GENOMIC DNA]</scope>
    <source>
        <strain evidence="10">CGMCC 1.15277</strain>
    </source>
</reference>
<comment type="similarity">
    <text evidence="7">Belongs to the drug/metabolite transporter (DMT) superfamily. Small multidrug resistance (SMR) (TC 2.A.7.1) family.</text>
</comment>
<dbReference type="InterPro" id="IPR000390">
    <property type="entry name" value="Small_drug/metabolite_transptr"/>
</dbReference>
<dbReference type="Pfam" id="PF00893">
    <property type="entry name" value="Multi_Drug_Res"/>
    <property type="match status" value="1"/>
</dbReference>
<dbReference type="EMBL" id="JBHSUA010000011">
    <property type="protein sequence ID" value="MFC6396563.1"/>
    <property type="molecule type" value="Genomic_DNA"/>
</dbReference>
<feature type="transmembrane region" description="Helical" evidence="8">
    <location>
        <begin position="29"/>
        <end position="49"/>
    </location>
</feature>
<evidence type="ECO:0000256" key="5">
    <source>
        <dbReference type="ARBA" id="ARBA00022989"/>
    </source>
</evidence>
<dbReference type="InterPro" id="IPR037185">
    <property type="entry name" value="EmrE-like"/>
</dbReference>
<evidence type="ECO:0000256" key="2">
    <source>
        <dbReference type="ARBA" id="ARBA00022448"/>
    </source>
</evidence>